<keyword evidence="2" id="KW-0285">Flavoprotein</keyword>
<name>A0A3E0DNC5_9GAMM</name>
<comment type="caution">
    <text evidence="7">The sequence shown here is derived from an EMBL/GenBank/DDBJ whole genome shotgun (WGS) entry which is preliminary data.</text>
</comment>
<dbReference type="Proteomes" id="UP000256542">
    <property type="component" value="Unassembled WGS sequence"/>
</dbReference>
<accession>A0A3E0DNC5</accession>
<dbReference type="GO" id="GO:0016651">
    <property type="term" value="F:oxidoreductase activity, acting on NAD(P)H"/>
    <property type="evidence" value="ECO:0007669"/>
    <property type="project" value="TreeGrafter"/>
</dbReference>
<dbReference type="GO" id="GO:0051213">
    <property type="term" value="F:dioxygenase activity"/>
    <property type="evidence" value="ECO:0007669"/>
    <property type="project" value="UniProtKB-KW"/>
</dbReference>
<dbReference type="Pfam" id="PF07992">
    <property type="entry name" value="Pyr_redox_2"/>
    <property type="match status" value="1"/>
</dbReference>
<dbReference type="InterPro" id="IPR016156">
    <property type="entry name" value="FAD/NAD-linked_Rdtase_dimer_sf"/>
</dbReference>
<dbReference type="OrthoDB" id="9800607at2"/>
<dbReference type="InterPro" id="IPR028202">
    <property type="entry name" value="Reductase_C"/>
</dbReference>
<dbReference type="Gene3D" id="3.30.390.30">
    <property type="match status" value="1"/>
</dbReference>
<evidence type="ECO:0000256" key="1">
    <source>
        <dbReference type="ARBA" id="ARBA00001974"/>
    </source>
</evidence>
<proteinExistence type="predicted"/>
<evidence type="ECO:0000259" key="5">
    <source>
        <dbReference type="Pfam" id="PF07992"/>
    </source>
</evidence>
<dbReference type="InterPro" id="IPR036188">
    <property type="entry name" value="FAD/NAD-bd_sf"/>
</dbReference>
<comment type="cofactor">
    <cofactor evidence="1">
        <name>FAD</name>
        <dbReference type="ChEBI" id="CHEBI:57692"/>
    </cofactor>
</comment>
<dbReference type="PRINTS" id="PR00411">
    <property type="entry name" value="PNDRDTASEI"/>
</dbReference>
<evidence type="ECO:0000313" key="8">
    <source>
        <dbReference type="Proteomes" id="UP000256542"/>
    </source>
</evidence>
<keyword evidence="4" id="KW-0560">Oxidoreductase</keyword>
<sequence>MEDKTCIIIGASHAAAQLAPSLRQQGWQGKIILIGEEPHLPYHRPPLSKTFLSGEQDVESMLIRPAAVYEKFDIEVRLGMRVESIDRANKTVTLVNGECLEYSKLAFCTGARPRQVDLPGVDLKGIYYLRNIADVERIKSRVIAGNRAVIVGGGYIGLETAAMLSSQGMKVTVVEMAPRVLARVTAPELSAFYRRLHREEGVSIKTMASVTGFQGREGHVKQVLCADGEELPADLVIIGIGVVPNVELAEAAGLVVDNGIVVDQFAQTSDPDIVAAGDVTHHPNLIYSHSLRLESVPNATEQAKSAAASLCGKTLVYNALPWFWSDQYKVKLQIAGLSQGHDQVVIRGDHKTSRSFAVFYLREGKLICADCINRPQEFMISKRLIAQGQSVDPQRLADEAIVPRDF</sequence>
<dbReference type="PANTHER" id="PTHR43557">
    <property type="entry name" value="APOPTOSIS-INDUCING FACTOR 1"/>
    <property type="match status" value="1"/>
</dbReference>
<feature type="domain" description="Reductase C-terminal" evidence="6">
    <location>
        <begin position="322"/>
        <end position="400"/>
    </location>
</feature>
<evidence type="ECO:0000313" key="7">
    <source>
        <dbReference type="EMBL" id="REG83676.1"/>
    </source>
</evidence>
<evidence type="ECO:0000256" key="4">
    <source>
        <dbReference type="ARBA" id="ARBA00023002"/>
    </source>
</evidence>
<dbReference type="Gene3D" id="3.50.50.60">
    <property type="entry name" value="FAD/NAD(P)-binding domain"/>
    <property type="match status" value="2"/>
</dbReference>
<dbReference type="SUPFAM" id="SSF51905">
    <property type="entry name" value="FAD/NAD(P)-binding domain"/>
    <property type="match status" value="2"/>
</dbReference>
<organism evidence="7 8">
    <name type="scientific">Marinomonas pollencensis</name>
    <dbReference type="NCBI Taxonomy" id="491954"/>
    <lineage>
        <taxon>Bacteria</taxon>
        <taxon>Pseudomonadati</taxon>
        <taxon>Pseudomonadota</taxon>
        <taxon>Gammaproteobacteria</taxon>
        <taxon>Oceanospirillales</taxon>
        <taxon>Oceanospirillaceae</taxon>
        <taxon>Marinomonas</taxon>
    </lineage>
</organism>
<dbReference type="EMBL" id="QUNG01000005">
    <property type="protein sequence ID" value="REG83676.1"/>
    <property type="molecule type" value="Genomic_DNA"/>
</dbReference>
<dbReference type="PRINTS" id="PR00368">
    <property type="entry name" value="FADPNR"/>
</dbReference>
<feature type="domain" description="FAD/NAD(P)-binding" evidence="5">
    <location>
        <begin position="5"/>
        <end position="303"/>
    </location>
</feature>
<dbReference type="Pfam" id="PF14759">
    <property type="entry name" value="Reductase_C"/>
    <property type="match status" value="1"/>
</dbReference>
<dbReference type="AlphaFoldDB" id="A0A3E0DNC5"/>
<dbReference type="GO" id="GO:0005737">
    <property type="term" value="C:cytoplasm"/>
    <property type="evidence" value="ECO:0007669"/>
    <property type="project" value="TreeGrafter"/>
</dbReference>
<dbReference type="RefSeq" id="WP_115897369.1">
    <property type="nucleotide sequence ID" value="NZ_QUNG01000005.1"/>
</dbReference>
<evidence type="ECO:0000259" key="6">
    <source>
        <dbReference type="Pfam" id="PF14759"/>
    </source>
</evidence>
<keyword evidence="8" id="KW-1185">Reference proteome</keyword>
<dbReference type="PANTHER" id="PTHR43557:SF2">
    <property type="entry name" value="RIESKE DOMAIN-CONTAINING PROTEIN-RELATED"/>
    <property type="match status" value="1"/>
</dbReference>
<evidence type="ECO:0000256" key="3">
    <source>
        <dbReference type="ARBA" id="ARBA00022827"/>
    </source>
</evidence>
<keyword evidence="3" id="KW-0274">FAD</keyword>
<reference evidence="7 8" key="1">
    <citation type="submission" date="2018-08" db="EMBL/GenBank/DDBJ databases">
        <title>Genomic Encyclopedia of Type Strains, Phase III (KMG-III): the genomes of soil and plant-associated and newly described type strains.</title>
        <authorList>
            <person name="Whitman W."/>
        </authorList>
    </citation>
    <scope>NUCLEOTIDE SEQUENCE [LARGE SCALE GENOMIC DNA]</scope>
    <source>
        <strain evidence="7 8">CECT 7375</strain>
    </source>
</reference>
<evidence type="ECO:0000256" key="2">
    <source>
        <dbReference type="ARBA" id="ARBA00022630"/>
    </source>
</evidence>
<dbReference type="InterPro" id="IPR023753">
    <property type="entry name" value="FAD/NAD-binding_dom"/>
</dbReference>
<dbReference type="SUPFAM" id="SSF55424">
    <property type="entry name" value="FAD/NAD-linked reductases, dimerisation (C-terminal) domain"/>
    <property type="match status" value="1"/>
</dbReference>
<gene>
    <name evidence="7" type="ORF">DFP81_10542</name>
</gene>
<keyword evidence="7" id="KW-0223">Dioxygenase</keyword>
<protein>
    <submittedName>
        <fullName evidence="7">3-phenylpropionate/trans-cinnamate dioxygenase ferredoxin reductase subunit</fullName>
    </submittedName>
</protein>
<dbReference type="InterPro" id="IPR050446">
    <property type="entry name" value="FAD-oxidoreductase/Apoptosis"/>
</dbReference>